<dbReference type="GO" id="GO:0008745">
    <property type="term" value="F:N-acetylmuramoyl-L-alanine amidase activity"/>
    <property type="evidence" value="ECO:0007669"/>
    <property type="project" value="UniProtKB-EC"/>
</dbReference>
<dbReference type="Gene3D" id="2.60.40.3500">
    <property type="match status" value="1"/>
</dbReference>
<gene>
    <name evidence="6" type="ORF">D3H65_22255</name>
</gene>
<dbReference type="PANTHER" id="PTHR30404">
    <property type="entry name" value="N-ACETYLMURAMOYL-L-ALANINE AMIDASE"/>
    <property type="match status" value="1"/>
</dbReference>
<keyword evidence="4" id="KW-1133">Transmembrane helix</keyword>
<evidence type="ECO:0000256" key="3">
    <source>
        <dbReference type="ARBA" id="ARBA00022801"/>
    </source>
</evidence>
<evidence type="ECO:0000259" key="5">
    <source>
        <dbReference type="SMART" id="SM00646"/>
    </source>
</evidence>
<dbReference type="InterPro" id="IPR050695">
    <property type="entry name" value="N-acetylmuramoyl_amidase_3"/>
</dbReference>
<keyword evidence="4" id="KW-0812">Transmembrane</keyword>
<feature type="transmembrane region" description="Helical" evidence="4">
    <location>
        <begin position="25"/>
        <end position="48"/>
    </location>
</feature>
<evidence type="ECO:0000313" key="7">
    <source>
        <dbReference type="Proteomes" id="UP000263900"/>
    </source>
</evidence>
<dbReference type="SUPFAM" id="SSF53187">
    <property type="entry name" value="Zn-dependent exopeptidases"/>
    <property type="match status" value="1"/>
</dbReference>
<dbReference type="CDD" id="cd02696">
    <property type="entry name" value="MurNAc-LAA"/>
    <property type="match status" value="1"/>
</dbReference>
<accession>A0A3B7MPX1</accession>
<dbReference type="Gene3D" id="3.40.630.40">
    <property type="entry name" value="Zn-dependent exopeptidases"/>
    <property type="match status" value="1"/>
</dbReference>
<keyword evidence="7" id="KW-1185">Reference proteome</keyword>
<name>A0A3B7MPX1_9BACT</name>
<dbReference type="KEGG" id="pseg:D3H65_22255"/>
<evidence type="ECO:0000256" key="4">
    <source>
        <dbReference type="SAM" id="Phobius"/>
    </source>
</evidence>
<dbReference type="OrthoDB" id="9806267at2"/>
<comment type="catalytic activity">
    <reaction evidence="1">
        <text>Hydrolyzes the link between N-acetylmuramoyl residues and L-amino acid residues in certain cell-wall glycopeptides.</text>
        <dbReference type="EC" id="3.5.1.28"/>
    </reaction>
</comment>
<evidence type="ECO:0000256" key="1">
    <source>
        <dbReference type="ARBA" id="ARBA00001561"/>
    </source>
</evidence>
<dbReference type="GO" id="GO:0009253">
    <property type="term" value="P:peptidoglycan catabolic process"/>
    <property type="evidence" value="ECO:0007669"/>
    <property type="project" value="InterPro"/>
</dbReference>
<reference evidence="6 7" key="1">
    <citation type="submission" date="2018-09" db="EMBL/GenBank/DDBJ databases">
        <title>Genome sequencing of strain 6GH32-13.</title>
        <authorList>
            <person name="Weon H.-Y."/>
            <person name="Heo J."/>
            <person name="Kwon S.-W."/>
        </authorList>
    </citation>
    <scope>NUCLEOTIDE SEQUENCE [LARGE SCALE GENOMIC DNA]</scope>
    <source>
        <strain evidence="6 7">5GH32-13</strain>
    </source>
</reference>
<evidence type="ECO:0000256" key="2">
    <source>
        <dbReference type="ARBA" id="ARBA00011901"/>
    </source>
</evidence>
<keyword evidence="4" id="KW-0472">Membrane</keyword>
<dbReference type="SMART" id="SM00646">
    <property type="entry name" value="Ami_3"/>
    <property type="match status" value="1"/>
</dbReference>
<protein>
    <recommendedName>
        <fullName evidence="2">N-acetylmuramoyl-L-alanine amidase</fullName>
        <ecNumber evidence="2">3.5.1.28</ecNumber>
    </recommendedName>
</protein>
<organism evidence="6 7">
    <name type="scientific">Paraflavitalea soli</name>
    <dbReference type="NCBI Taxonomy" id="2315862"/>
    <lineage>
        <taxon>Bacteria</taxon>
        <taxon>Pseudomonadati</taxon>
        <taxon>Bacteroidota</taxon>
        <taxon>Chitinophagia</taxon>
        <taxon>Chitinophagales</taxon>
        <taxon>Chitinophagaceae</taxon>
        <taxon>Paraflavitalea</taxon>
    </lineage>
</organism>
<dbReference type="AlphaFoldDB" id="A0A3B7MPX1"/>
<dbReference type="Pfam" id="PF01520">
    <property type="entry name" value="Amidase_3"/>
    <property type="match status" value="1"/>
</dbReference>
<keyword evidence="3" id="KW-0378">Hydrolase</keyword>
<proteinExistence type="predicted"/>
<dbReference type="PANTHER" id="PTHR30404:SF0">
    <property type="entry name" value="N-ACETYLMURAMOYL-L-ALANINE AMIDASE AMIC"/>
    <property type="match status" value="1"/>
</dbReference>
<dbReference type="InterPro" id="IPR002508">
    <property type="entry name" value="MurNAc-LAA_cat"/>
</dbReference>
<dbReference type="EC" id="3.5.1.28" evidence="2"/>
<feature type="domain" description="MurNAc-LAA" evidence="5">
    <location>
        <begin position="325"/>
        <end position="433"/>
    </location>
</feature>
<evidence type="ECO:0000313" key="6">
    <source>
        <dbReference type="EMBL" id="AXY76552.1"/>
    </source>
</evidence>
<dbReference type="Proteomes" id="UP000263900">
    <property type="component" value="Chromosome"/>
</dbReference>
<sequence>MIWVAVDTATFFMPACFAGRKSHRYFKWLCIASNLLQMNLILVCCVFCHMKRIVSIPFLFLVLMNARAQDTTASYFYVKTTGQLPFLEYGLGDDRLGGAKMTFLDTNVVLKVIDSVGTDYKVQLSRYHTGYIAKANVKPDTAQHNKPYYLTASWRVYGNATHDIVAVGMEERLPYRSIQQINPSRLVVDIFGVTSNTNWITQLKSVKEIRNAWYEQVEDDVLRVFIELKHQQHWGHYIAYDSSGKRLMIRIKRQPEKLCMKNLVIAVDAGHGGSNTGASGVISKGFEKMYTLQFAEALQKYLGRKGAHVYMTRTLDVDLSMTDRTLALRQQDPNLLISLHLNSAGNPAAKGTSTYYRYIGFRPLTQTILDRMLELGLDNYGNIGNFNFALSGPTEYPNCLVEIAFLSNEEDERRIMDPKFHRAVAKKIYKGIKDWLKASRK</sequence>
<dbReference type="GO" id="GO:0030288">
    <property type="term" value="C:outer membrane-bounded periplasmic space"/>
    <property type="evidence" value="ECO:0007669"/>
    <property type="project" value="TreeGrafter"/>
</dbReference>
<dbReference type="EMBL" id="CP032157">
    <property type="protein sequence ID" value="AXY76552.1"/>
    <property type="molecule type" value="Genomic_DNA"/>
</dbReference>